<comment type="pathway">
    <text evidence="3">Steroid metabolism; cholesterol metabolism.</text>
</comment>
<comment type="catalytic activity">
    <reaction evidence="15 16">
        <text>2 reduced [adrenodoxin] + NADP(+) + H(+) = 2 oxidized [adrenodoxin] + NADPH</text>
        <dbReference type="Rhea" id="RHEA:42312"/>
        <dbReference type="Rhea" id="RHEA-COMP:9998"/>
        <dbReference type="Rhea" id="RHEA-COMP:9999"/>
        <dbReference type="ChEBI" id="CHEBI:15378"/>
        <dbReference type="ChEBI" id="CHEBI:33737"/>
        <dbReference type="ChEBI" id="CHEBI:33738"/>
        <dbReference type="ChEBI" id="CHEBI:57783"/>
        <dbReference type="ChEBI" id="CHEBI:58349"/>
        <dbReference type="EC" id="1.18.1.6"/>
    </reaction>
</comment>
<evidence type="ECO:0000256" key="2">
    <source>
        <dbReference type="ARBA" id="ARBA00004173"/>
    </source>
</evidence>
<dbReference type="Proteomes" id="UP000694866">
    <property type="component" value="Unplaced"/>
</dbReference>
<name>A0A9R1TX88_9HYME</name>
<dbReference type="Gene3D" id="3.50.50.60">
    <property type="entry name" value="FAD/NAD(P)-binding domain"/>
    <property type="match status" value="1"/>
</dbReference>
<keyword evidence="7" id="KW-0813">Transport</keyword>
<keyword evidence="9 16" id="KW-0274">FAD</keyword>
<keyword evidence="20" id="KW-1185">Reference proteome</keyword>
<accession>A0A9R1SYA6</accession>
<dbReference type="Pfam" id="PF07992">
    <property type="entry name" value="Pyr_redox_2"/>
    <property type="match status" value="1"/>
</dbReference>
<evidence type="ECO:0000256" key="18">
    <source>
        <dbReference type="PIRSR" id="PIRSR000362-2"/>
    </source>
</evidence>
<dbReference type="KEGG" id="fas:105264277"/>
<dbReference type="SUPFAM" id="SSF51971">
    <property type="entry name" value="Nucleotide-binding domain"/>
    <property type="match status" value="1"/>
</dbReference>
<dbReference type="PIRSF" id="PIRSF000362">
    <property type="entry name" value="FNR"/>
    <property type="match status" value="1"/>
</dbReference>
<feature type="domain" description="FAD/NAD(P)-binding" evidence="19">
    <location>
        <begin position="22"/>
        <end position="178"/>
    </location>
</feature>
<reference evidence="21 22" key="1">
    <citation type="submission" date="2025-04" db="UniProtKB">
        <authorList>
            <consortium name="RefSeq"/>
        </authorList>
    </citation>
    <scope>IDENTIFICATION</scope>
    <source>
        <strain evidence="21 22">USDA-PBARC FA_bdor</strain>
        <tissue evidence="21 22">Whole organism</tissue>
    </source>
</reference>
<evidence type="ECO:0000256" key="17">
    <source>
        <dbReference type="PIRSR" id="PIRSR000362-1"/>
    </source>
</evidence>
<dbReference type="GeneID" id="105264277"/>
<proteinExistence type="inferred from homology"/>
<evidence type="ECO:0000313" key="20">
    <source>
        <dbReference type="Proteomes" id="UP000694866"/>
    </source>
</evidence>
<dbReference type="RefSeq" id="XP_011299351.1">
    <property type="nucleotide sequence ID" value="XM_011301049.1"/>
</dbReference>
<evidence type="ECO:0000256" key="9">
    <source>
        <dbReference type="ARBA" id="ARBA00022827"/>
    </source>
</evidence>
<evidence type="ECO:0000256" key="3">
    <source>
        <dbReference type="ARBA" id="ARBA00004731"/>
    </source>
</evidence>
<sequence>MMGGVKVLQCVRNFCTKAPKARICIVGAGPAGFYAAQQLLKTANDVEVDVIERLPVPFGLVRFGVAPDHPEVKNVINTFKKTAKNPRLKFLGNVNVGKDLTITELRSNYHAVLLTYGAEEDRILGIPGEKLSNVISGRQFVGWYNGVPSDSGLEINLNVEEAVILGQGNVAVDIARILLTPVDELKKTDITCHALDHLSVSKIRRVWMVGRRGPLQAAFTIAELREMTKLKNCSTIWRPEDFTGVADVVPTLVRPRKRLTELMLKNLSERMHPENSNSKQFLPIFRRGPKEIIGSTSVEKIKLSVNKLEGEDILDQKAVATNESEEIPCGLVLRSIGYKSVPIEPSVPFDPQRGRVVNSSGKIGDNLYAAGWVATGPVGVILSTMTNAFNVASLILEELKPTQSKPGSEEIMKILKSRNIRPVSYQEWEKIDNVEQERGKVKGKPREKIVDVNEMLEIAFS</sequence>
<evidence type="ECO:0000256" key="8">
    <source>
        <dbReference type="ARBA" id="ARBA00022630"/>
    </source>
</evidence>
<evidence type="ECO:0000256" key="7">
    <source>
        <dbReference type="ARBA" id="ARBA00022448"/>
    </source>
</evidence>
<dbReference type="RefSeq" id="XP_011299352.1">
    <property type="nucleotide sequence ID" value="XM_011301050.1"/>
</dbReference>
<feature type="binding site" evidence="17">
    <location>
        <position position="60"/>
    </location>
    <ligand>
        <name>FAD</name>
        <dbReference type="ChEBI" id="CHEBI:57692"/>
    </ligand>
</feature>
<evidence type="ECO:0000256" key="12">
    <source>
        <dbReference type="ARBA" id="ARBA00022982"/>
    </source>
</evidence>
<dbReference type="Gene3D" id="3.40.50.720">
    <property type="entry name" value="NAD(P)-binding Rossmann-like Domain"/>
    <property type="match status" value="1"/>
</dbReference>
<evidence type="ECO:0000313" key="22">
    <source>
        <dbReference type="RefSeq" id="XP_011299352.1"/>
    </source>
</evidence>
<feature type="binding site" evidence="17">
    <location>
        <position position="31"/>
    </location>
    <ligand>
        <name>FAD</name>
        <dbReference type="ChEBI" id="CHEBI:57692"/>
    </ligand>
</feature>
<evidence type="ECO:0000256" key="1">
    <source>
        <dbReference type="ARBA" id="ARBA00001974"/>
    </source>
</evidence>
<dbReference type="FunFam" id="3.50.50.60:FF:000036">
    <property type="entry name" value="NADPH:adrenodoxin oxidoreductase, mitochondrial"/>
    <property type="match status" value="1"/>
</dbReference>
<feature type="binding site" evidence="17">
    <location>
        <begin position="379"/>
        <end position="381"/>
    </location>
    <ligand>
        <name>FAD</name>
        <dbReference type="ChEBI" id="CHEBI:57692"/>
    </ligand>
</feature>
<organism evidence="20 22">
    <name type="scientific">Fopius arisanus</name>
    <dbReference type="NCBI Taxonomy" id="64838"/>
    <lineage>
        <taxon>Eukaryota</taxon>
        <taxon>Metazoa</taxon>
        <taxon>Ecdysozoa</taxon>
        <taxon>Arthropoda</taxon>
        <taxon>Hexapoda</taxon>
        <taxon>Insecta</taxon>
        <taxon>Pterygota</taxon>
        <taxon>Neoptera</taxon>
        <taxon>Endopterygota</taxon>
        <taxon>Hymenoptera</taxon>
        <taxon>Apocrita</taxon>
        <taxon>Ichneumonoidea</taxon>
        <taxon>Braconidae</taxon>
        <taxon>Opiinae</taxon>
        <taxon>Fopius</taxon>
    </lineage>
</organism>
<evidence type="ECO:0000256" key="6">
    <source>
        <dbReference type="ARBA" id="ARBA00016287"/>
    </source>
</evidence>
<gene>
    <name evidence="21 22 23" type="primary">dare</name>
</gene>
<dbReference type="EC" id="1.18.1.6" evidence="5 16"/>
<evidence type="ECO:0000256" key="15">
    <source>
        <dbReference type="ARBA" id="ARBA00048933"/>
    </source>
</evidence>
<evidence type="ECO:0000313" key="21">
    <source>
        <dbReference type="RefSeq" id="XP_011299351.1"/>
    </source>
</evidence>
<evidence type="ECO:0000256" key="11">
    <source>
        <dbReference type="ARBA" id="ARBA00022946"/>
    </source>
</evidence>
<keyword evidence="14 16" id="KW-0496">Mitochondrion</keyword>
<evidence type="ECO:0000256" key="13">
    <source>
        <dbReference type="ARBA" id="ARBA00023002"/>
    </source>
</evidence>
<evidence type="ECO:0000256" key="16">
    <source>
        <dbReference type="PIRNR" id="PIRNR000362"/>
    </source>
</evidence>
<feature type="binding site" evidence="18">
    <location>
        <begin position="211"/>
        <end position="212"/>
    </location>
    <ligand>
        <name>NADP(+)</name>
        <dbReference type="ChEBI" id="CHEBI:58349"/>
    </ligand>
</feature>
<dbReference type="InterPro" id="IPR023753">
    <property type="entry name" value="FAD/NAD-binding_dom"/>
</dbReference>
<comment type="subcellular location">
    <subcellularLocation>
        <location evidence="2 16">Mitochondrion</location>
    </subcellularLocation>
</comment>
<feature type="binding site" evidence="17">
    <location>
        <position position="52"/>
    </location>
    <ligand>
        <name>FAD</name>
        <dbReference type="ChEBI" id="CHEBI:57692"/>
    </ligand>
</feature>
<evidence type="ECO:0000256" key="10">
    <source>
        <dbReference type="ARBA" id="ARBA00022857"/>
    </source>
</evidence>
<evidence type="ECO:0000256" key="5">
    <source>
        <dbReference type="ARBA" id="ARBA00013219"/>
    </source>
</evidence>
<protein>
    <recommendedName>
        <fullName evidence="6 16">NADPH:adrenodoxin oxidoreductase, mitochondrial</fullName>
        <ecNumber evidence="5 16">1.18.1.6</ecNumber>
    </recommendedName>
</protein>
<dbReference type="PANTHER" id="PTHR48467">
    <property type="entry name" value="GLUTAMATE SYNTHASE 1 [NADH], CHLOROPLASTIC-LIKE"/>
    <property type="match status" value="1"/>
</dbReference>
<keyword evidence="10 16" id="KW-0521">NADP</keyword>
<keyword evidence="12" id="KW-0249">Electron transport</keyword>
<dbReference type="CTD" id="36203"/>
<dbReference type="PANTHER" id="PTHR48467:SF1">
    <property type="entry name" value="GLUTAMATE SYNTHASE 1 [NADH], CHLOROPLASTIC-LIKE"/>
    <property type="match status" value="1"/>
</dbReference>
<dbReference type="InterPro" id="IPR036188">
    <property type="entry name" value="FAD/NAD-bd_sf"/>
</dbReference>
<evidence type="ECO:0000256" key="14">
    <source>
        <dbReference type="ARBA" id="ARBA00023128"/>
    </source>
</evidence>
<feature type="binding site" evidence="18">
    <location>
        <begin position="167"/>
        <end position="170"/>
    </location>
    <ligand>
        <name>NADP(+)</name>
        <dbReference type="ChEBI" id="CHEBI:58349"/>
    </ligand>
</feature>
<comment type="cofactor">
    <cofactor evidence="1 16 17">
        <name>FAD</name>
        <dbReference type="ChEBI" id="CHEBI:57692"/>
    </cofactor>
</comment>
<feature type="binding site" evidence="17">
    <location>
        <position position="96"/>
    </location>
    <ligand>
        <name>FAD</name>
        <dbReference type="ChEBI" id="CHEBI:57692"/>
    </ligand>
</feature>
<feature type="binding site" evidence="18">
    <location>
        <position position="223"/>
    </location>
    <ligand>
        <name>NADP(+)</name>
        <dbReference type="ChEBI" id="CHEBI:58349"/>
    </ligand>
</feature>
<dbReference type="PRINTS" id="PR00419">
    <property type="entry name" value="ADXRDTASE"/>
</dbReference>
<feature type="binding site" evidence="17">
    <location>
        <position position="372"/>
    </location>
    <ligand>
        <name>FAD</name>
        <dbReference type="ChEBI" id="CHEBI:57692"/>
    </ligand>
</feature>
<dbReference type="GO" id="GO:0016491">
    <property type="term" value="F:oxidoreductase activity"/>
    <property type="evidence" value="ECO:0007669"/>
    <property type="project" value="UniProtKB-KW"/>
</dbReference>
<feature type="binding site" evidence="18">
    <location>
        <position position="379"/>
    </location>
    <ligand>
        <name>NADP(+)</name>
        <dbReference type="ChEBI" id="CHEBI:58349"/>
    </ligand>
</feature>
<dbReference type="RefSeq" id="XP_011299353.1">
    <property type="nucleotide sequence ID" value="XM_011301051.1"/>
</dbReference>
<dbReference type="GO" id="GO:0005739">
    <property type="term" value="C:mitochondrion"/>
    <property type="evidence" value="ECO:0007669"/>
    <property type="project" value="UniProtKB-SubCell"/>
</dbReference>
<accession>A0A9R1TX88</accession>
<dbReference type="AlphaFoldDB" id="A0A9R1TX88"/>
<accession>A0A9R1TVF8</accession>
<dbReference type="InterPro" id="IPR055275">
    <property type="entry name" value="Ferredox_Rdtase"/>
</dbReference>
<dbReference type="OrthoDB" id="333024at2759"/>
<dbReference type="InterPro" id="IPR021163">
    <property type="entry name" value="Ferredox_Rdtase_adrenod"/>
</dbReference>
<keyword evidence="13 16" id="KW-0560">Oxidoreductase</keyword>
<evidence type="ECO:0000256" key="4">
    <source>
        <dbReference type="ARBA" id="ARBA00008312"/>
    </source>
</evidence>
<keyword evidence="8 16" id="KW-0285">Flavoprotein</keyword>
<comment type="similarity">
    <text evidence="4 16">Belongs to the ferredoxin--NADP reductase type 1 family.</text>
</comment>
<evidence type="ECO:0000313" key="23">
    <source>
        <dbReference type="RefSeq" id="XP_011299353.1"/>
    </source>
</evidence>
<evidence type="ECO:0000259" key="19">
    <source>
        <dbReference type="Pfam" id="PF07992"/>
    </source>
</evidence>
<keyword evidence="11" id="KW-0809">Transit peptide</keyword>